<organism evidence="1 2">
    <name type="scientific">Cymbomonas tetramitiformis</name>
    <dbReference type="NCBI Taxonomy" id="36881"/>
    <lineage>
        <taxon>Eukaryota</taxon>
        <taxon>Viridiplantae</taxon>
        <taxon>Chlorophyta</taxon>
        <taxon>Pyramimonadophyceae</taxon>
        <taxon>Pyramimonadales</taxon>
        <taxon>Pyramimonadaceae</taxon>
        <taxon>Cymbomonas</taxon>
    </lineage>
</organism>
<evidence type="ECO:0000313" key="2">
    <source>
        <dbReference type="Proteomes" id="UP001190700"/>
    </source>
</evidence>
<dbReference type="Proteomes" id="UP001190700">
    <property type="component" value="Unassembled WGS sequence"/>
</dbReference>
<reference evidence="1 2" key="1">
    <citation type="journal article" date="2015" name="Genome Biol. Evol.">
        <title>Comparative Genomics of a Bacterivorous Green Alga Reveals Evolutionary Causalities and Consequences of Phago-Mixotrophic Mode of Nutrition.</title>
        <authorList>
            <person name="Burns J.A."/>
            <person name="Paasch A."/>
            <person name="Narechania A."/>
            <person name="Kim E."/>
        </authorList>
    </citation>
    <scope>NUCLEOTIDE SEQUENCE [LARGE SCALE GENOMIC DNA]</scope>
    <source>
        <strain evidence="1 2">PLY_AMNH</strain>
    </source>
</reference>
<proteinExistence type="predicted"/>
<gene>
    <name evidence="1" type="ORF">CYMTET_51436</name>
</gene>
<sequence>MHASASYVEPSATWTLISFSCLCGRILSRRATASEVKLPDAPVSTSTSTSCWPIQAQKTRRVGPEVSIAANTFGSNHSPQRPAVRGVHPRVWSDRCQLGHVLLNLLELSFGVVVREVASACFSDEPLVPKGACDVVHRFWVVRPGCWSYGGEAIASLRVQALDFCHRLPQALFGLGEVCRAEATPAWMPAAQAAPAAAQARSG</sequence>
<dbReference type="EMBL" id="LGRX02034175">
    <property type="protein sequence ID" value="KAK3238566.1"/>
    <property type="molecule type" value="Genomic_DNA"/>
</dbReference>
<keyword evidence="2" id="KW-1185">Reference proteome</keyword>
<comment type="caution">
    <text evidence="1">The sequence shown here is derived from an EMBL/GenBank/DDBJ whole genome shotgun (WGS) entry which is preliminary data.</text>
</comment>
<protein>
    <submittedName>
        <fullName evidence="1">Uncharacterized protein</fullName>
    </submittedName>
</protein>
<name>A0AAE0ES49_9CHLO</name>
<accession>A0AAE0ES49</accession>
<dbReference type="AlphaFoldDB" id="A0AAE0ES49"/>
<evidence type="ECO:0000313" key="1">
    <source>
        <dbReference type="EMBL" id="KAK3238566.1"/>
    </source>
</evidence>